<dbReference type="OrthoDB" id="9775969at2"/>
<protein>
    <recommendedName>
        <fullName evidence="3">DUF3047 domain-containing protein</fullName>
    </recommendedName>
</protein>
<dbReference type="STRING" id="1835254.CL55_00013150"/>
<sequence length="268" mass="29664">MPIKPPFRSLLLLTTIVISLAGCAGLTGNSIENEAGQPFNADQLPAQEDLPKFSAEKPRAGMPDGWHFYRIAPYKKNTLYRLENYQGRTVLAANSKTSASGLAVKLRPRSAQNLWLQWEWKAVGAIPQADNADSQHDDAPLRILVAFDGNKSKLPLKEKLTFEMASLISGQEMPYATVMYIWSGKNSVNTVLNNAHTSRVKMIVVDSGWDGLGEWRKHERDLAADYKSAYGETPGNVIGIALLTDTDNTKSETRALYGDIELLRKNSK</sequence>
<organism evidence="1 2">
    <name type="scientific">Polynucleobacter duraquae</name>
    <dbReference type="NCBI Taxonomy" id="1835254"/>
    <lineage>
        <taxon>Bacteria</taxon>
        <taxon>Pseudomonadati</taxon>
        <taxon>Pseudomonadota</taxon>
        <taxon>Betaproteobacteria</taxon>
        <taxon>Burkholderiales</taxon>
        <taxon>Burkholderiaceae</taxon>
        <taxon>Polynucleobacter</taxon>
    </lineage>
</organism>
<accession>A0A0E3V1P4</accession>
<dbReference type="KEGG" id="pdq:CL55_00013150"/>
<name>A0A0E3V1P4_9BURK</name>
<keyword evidence="2" id="KW-1185">Reference proteome</keyword>
<dbReference type="PATRIC" id="fig|576611.7.peg.1337"/>
<dbReference type="InterPro" id="IPR021409">
    <property type="entry name" value="DUF3047"/>
</dbReference>
<dbReference type="EMBL" id="CP007501">
    <property type="protein sequence ID" value="AKD25648.1"/>
    <property type="molecule type" value="Genomic_DNA"/>
</dbReference>
<dbReference type="PROSITE" id="PS51257">
    <property type="entry name" value="PROKAR_LIPOPROTEIN"/>
    <property type="match status" value="1"/>
</dbReference>
<evidence type="ECO:0008006" key="3">
    <source>
        <dbReference type="Google" id="ProtNLM"/>
    </source>
</evidence>
<evidence type="ECO:0000313" key="2">
    <source>
        <dbReference type="Proteomes" id="UP000061135"/>
    </source>
</evidence>
<dbReference type="RefSeq" id="WP_046331226.1">
    <property type="nucleotide sequence ID" value="NZ_CP007501.1"/>
</dbReference>
<gene>
    <name evidence="1" type="ORF">CL55_00013150</name>
</gene>
<dbReference type="AlphaFoldDB" id="A0A0E3V1P4"/>
<evidence type="ECO:0000313" key="1">
    <source>
        <dbReference type="EMBL" id="AKD25648.1"/>
    </source>
</evidence>
<proteinExistence type="predicted"/>
<reference evidence="1 2" key="1">
    <citation type="submission" date="2014-03" db="EMBL/GenBank/DDBJ databases">
        <title>Genome of Polynucleobacter strain MWH-MoK4.</title>
        <authorList>
            <person name="Hahn M.W."/>
        </authorList>
    </citation>
    <scope>NUCLEOTIDE SEQUENCE [LARGE SCALE GENOMIC DNA]</scope>
    <source>
        <strain evidence="1 2">MWH-MoK4</strain>
    </source>
</reference>
<dbReference type="HOGENOM" id="CLU_077139_0_0_4"/>
<dbReference type="Pfam" id="PF11249">
    <property type="entry name" value="DUF3047"/>
    <property type="match status" value="1"/>
</dbReference>
<dbReference type="Proteomes" id="UP000061135">
    <property type="component" value="Chromosome"/>
</dbReference>